<comment type="catalytic activity">
    <reaction evidence="1">
        <text>AMP + H2O = D-ribose 5-phosphate + adenine</text>
        <dbReference type="Rhea" id="RHEA:20129"/>
        <dbReference type="ChEBI" id="CHEBI:15377"/>
        <dbReference type="ChEBI" id="CHEBI:16708"/>
        <dbReference type="ChEBI" id="CHEBI:78346"/>
        <dbReference type="ChEBI" id="CHEBI:456215"/>
        <dbReference type="EC" id="3.2.2.4"/>
    </reaction>
</comment>
<dbReference type="GO" id="GO:0008714">
    <property type="term" value="F:AMP nucleosidase activity"/>
    <property type="evidence" value="ECO:0007669"/>
    <property type="project" value="UniProtKB-EC"/>
</dbReference>
<keyword evidence="3" id="KW-0378">Hydrolase</keyword>
<proteinExistence type="inferred from homology"/>
<dbReference type="Gene3D" id="3.40.50.450">
    <property type="match status" value="1"/>
</dbReference>
<dbReference type="PANTHER" id="PTHR31223:SF70">
    <property type="entry name" value="LOG FAMILY PROTEIN YJL055W"/>
    <property type="match status" value="1"/>
</dbReference>
<evidence type="ECO:0000313" key="5">
    <source>
        <dbReference type="Proteomes" id="UP000475249"/>
    </source>
</evidence>
<dbReference type="PANTHER" id="PTHR31223">
    <property type="entry name" value="LOG FAMILY PROTEIN YJL055W"/>
    <property type="match status" value="1"/>
</dbReference>
<dbReference type="SUPFAM" id="SSF102405">
    <property type="entry name" value="MCP/YpsA-like"/>
    <property type="match status" value="1"/>
</dbReference>
<dbReference type="GO" id="GO:0005829">
    <property type="term" value="C:cytosol"/>
    <property type="evidence" value="ECO:0007669"/>
    <property type="project" value="TreeGrafter"/>
</dbReference>
<organism evidence="4 5">
    <name type="scientific">Poritiphilus flavus</name>
    <dbReference type="NCBI Taxonomy" id="2697053"/>
    <lineage>
        <taxon>Bacteria</taxon>
        <taxon>Pseudomonadati</taxon>
        <taxon>Bacteroidota</taxon>
        <taxon>Flavobacteriia</taxon>
        <taxon>Flavobacteriales</taxon>
        <taxon>Flavobacteriaceae</taxon>
        <taxon>Poritiphilus</taxon>
    </lineage>
</organism>
<name>A0A6L9EF20_9FLAO</name>
<evidence type="ECO:0000313" key="4">
    <source>
        <dbReference type="EMBL" id="NAS13370.1"/>
    </source>
</evidence>
<dbReference type="NCBIfam" id="TIGR00730">
    <property type="entry name" value="Rossman fold protein, TIGR00730 family"/>
    <property type="match status" value="1"/>
</dbReference>
<comment type="caution">
    <text evidence="4">The sequence shown here is derived from an EMBL/GenBank/DDBJ whole genome shotgun (WGS) entry which is preliminary data.</text>
</comment>
<evidence type="ECO:0000256" key="2">
    <source>
        <dbReference type="ARBA" id="ARBA00006763"/>
    </source>
</evidence>
<gene>
    <name evidence="4" type="ORF">GTQ38_15260</name>
</gene>
<dbReference type="RefSeq" id="WP_161436418.1">
    <property type="nucleotide sequence ID" value="NZ_WXYO01000007.1"/>
</dbReference>
<keyword evidence="3" id="KW-0203">Cytokinin biosynthesis</keyword>
<sequence length="193" mass="21505">MKSIVVFSGSSEGNDPGILNIAYELGAVLASRQIKLIYGAAKIGVMGRLALGALDQQGEVVGVIPEFLKLKEVVHQDLPELITTETMHERKLAMYELCEGVITLPGGFGTLEELLEILTWSQLGLHQKPVGLLNINGFFDPLLHMFKNMVETGFLKQENHDLLIVENSIEGLLDKMHNYEPAWVPKWIKKEQL</sequence>
<dbReference type="EMBL" id="WXYO01000007">
    <property type="protein sequence ID" value="NAS13370.1"/>
    <property type="molecule type" value="Genomic_DNA"/>
</dbReference>
<keyword evidence="5" id="KW-1185">Reference proteome</keyword>
<dbReference type="AlphaFoldDB" id="A0A6L9EF20"/>
<evidence type="ECO:0000256" key="3">
    <source>
        <dbReference type="RuleBase" id="RU363015"/>
    </source>
</evidence>
<protein>
    <recommendedName>
        <fullName evidence="3">Cytokinin riboside 5'-monophosphate phosphoribohydrolase</fullName>
        <ecNumber evidence="3">3.2.2.n1</ecNumber>
    </recommendedName>
</protein>
<comment type="similarity">
    <text evidence="2 3">Belongs to the LOG family.</text>
</comment>
<dbReference type="GO" id="GO:0009691">
    <property type="term" value="P:cytokinin biosynthetic process"/>
    <property type="evidence" value="ECO:0007669"/>
    <property type="project" value="UniProtKB-UniRule"/>
</dbReference>
<reference evidence="4 5" key="1">
    <citation type="submission" date="2020-01" db="EMBL/GenBank/DDBJ databases">
        <title>Bacteria diversity of Porities sp.</title>
        <authorList>
            <person name="Wang G."/>
        </authorList>
    </citation>
    <scope>NUCLEOTIDE SEQUENCE [LARGE SCALE GENOMIC DNA]</scope>
    <source>
        <strain evidence="4 5">R33</strain>
    </source>
</reference>
<evidence type="ECO:0000256" key="1">
    <source>
        <dbReference type="ARBA" id="ARBA00000274"/>
    </source>
</evidence>
<dbReference type="Proteomes" id="UP000475249">
    <property type="component" value="Unassembled WGS sequence"/>
</dbReference>
<dbReference type="InterPro" id="IPR031100">
    <property type="entry name" value="LOG_fam"/>
</dbReference>
<dbReference type="EC" id="3.2.2.n1" evidence="3"/>
<accession>A0A6L9EF20</accession>
<dbReference type="InterPro" id="IPR005269">
    <property type="entry name" value="LOG"/>
</dbReference>
<dbReference type="Pfam" id="PF03641">
    <property type="entry name" value="Lysine_decarbox"/>
    <property type="match status" value="1"/>
</dbReference>